<feature type="region of interest" description="Disordered" evidence="1">
    <location>
        <begin position="167"/>
        <end position="206"/>
    </location>
</feature>
<organism evidence="2 3">
    <name type="scientific">Gemmata massiliana</name>
    <dbReference type="NCBI Taxonomy" id="1210884"/>
    <lineage>
        <taxon>Bacteria</taxon>
        <taxon>Pseudomonadati</taxon>
        <taxon>Planctomycetota</taxon>
        <taxon>Planctomycetia</taxon>
        <taxon>Gemmatales</taxon>
        <taxon>Gemmataceae</taxon>
        <taxon>Gemmata</taxon>
    </lineage>
</organism>
<gene>
    <name evidence="2" type="ORF">SOIL9_41070</name>
</gene>
<evidence type="ECO:0000313" key="3">
    <source>
        <dbReference type="Proteomes" id="UP000464178"/>
    </source>
</evidence>
<feature type="compositionally biased region" description="Basic and acidic residues" evidence="1">
    <location>
        <begin position="1"/>
        <end position="12"/>
    </location>
</feature>
<feature type="region of interest" description="Disordered" evidence="1">
    <location>
        <begin position="1"/>
        <end position="22"/>
    </location>
</feature>
<name>A0A6P2CYI1_9BACT</name>
<dbReference type="AlphaFoldDB" id="A0A6P2CYI1"/>
<accession>A0A6P2CYI1</accession>
<reference evidence="2 3" key="1">
    <citation type="submission" date="2019-05" db="EMBL/GenBank/DDBJ databases">
        <authorList>
            <consortium name="Science for Life Laboratories"/>
        </authorList>
    </citation>
    <scope>NUCLEOTIDE SEQUENCE [LARGE SCALE GENOMIC DNA]</scope>
    <source>
        <strain evidence="2">Soil9</strain>
    </source>
</reference>
<dbReference type="EMBL" id="LR593886">
    <property type="protein sequence ID" value="VTR93607.1"/>
    <property type="molecule type" value="Genomic_DNA"/>
</dbReference>
<evidence type="ECO:0000256" key="1">
    <source>
        <dbReference type="SAM" id="MobiDB-lite"/>
    </source>
</evidence>
<proteinExistence type="predicted"/>
<protein>
    <submittedName>
        <fullName evidence="2">Uncharacterized protein</fullName>
    </submittedName>
</protein>
<dbReference type="Proteomes" id="UP000464178">
    <property type="component" value="Chromosome"/>
</dbReference>
<feature type="region of interest" description="Disordered" evidence="1">
    <location>
        <begin position="113"/>
        <end position="154"/>
    </location>
</feature>
<evidence type="ECO:0000313" key="2">
    <source>
        <dbReference type="EMBL" id="VTR93607.1"/>
    </source>
</evidence>
<keyword evidence="3" id="KW-1185">Reference proteome</keyword>
<sequence>MYLGRDGRKPHVEPVGQNRASIRPQMYLGRDKSNAETQLRRKKLQFGPRCIWGETLRRDRHAGINEVLLQFGPRCIWGETLPRGTFTSSRAPVLQFGPRCIWGETSSASARTSLGANRFNSAPDVSGERHGRHRAPGERPLSFNSAPDVSGERRVRPRVISRVVNGFNSAPDVSGERHGRNQRFNQRSDRRFNSAPDVSGERPLEGSSLRRGRRWLQFGPRCIWGETRTPTTTPAGTRCFNSAPDVSGERHVFTSPGGVLTPSLQFGPRCIWGRAGALHLVVRILSTLSRY</sequence>
<dbReference type="KEGG" id="gms:SOIL9_41070"/>